<comment type="caution">
    <text evidence="1">The sequence shown here is derived from an EMBL/GenBank/DDBJ whole genome shotgun (WGS) entry which is preliminary data.</text>
</comment>
<dbReference type="EMBL" id="LAZR01046419">
    <property type="protein sequence ID" value="KKK96579.1"/>
    <property type="molecule type" value="Genomic_DNA"/>
</dbReference>
<protein>
    <submittedName>
        <fullName evidence="1">Uncharacterized protein</fullName>
    </submittedName>
</protein>
<sequence length="54" mass="6181">MIDNKLIVQDTGLAEKIVASGESDEIDGKYITSDNIERNGDGWIIVLWNWWIMN</sequence>
<evidence type="ECO:0000313" key="1">
    <source>
        <dbReference type="EMBL" id="KKK96579.1"/>
    </source>
</evidence>
<proteinExistence type="predicted"/>
<accession>A0A0F9C203</accession>
<dbReference type="AlphaFoldDB" id="A0A0F9C203"/>
<organism evidence="1">
    <name type="scientific">marine sediment metagenome</name>
    <dbReference type="NCBI Taxonomy" id="412755"/>
    <lineage>
        <taxon>unclassified sequences</taxon>
        <taxon>metagenomes</taxon>
        <taxon>ecological metagenomes</taxon>
    </lineage>
</organism>
<name>A0A0F9C203_9ZZZZ</name>
<gene>
    <name evidence="1" type="ORF">LCGC14_2661350</name>
</gene>
<reference evidence="1" key="1">
    <citation type="journal article" date="2015" name="Nature">
        <title>Complex archaea that bridge the gap between prokaryotes and eukaryotes.</title>
        <authorList>
            <person name="Spang A."/>
            <person name="Saw J.H."/>
            <person name="Jorgensen S.L."/>
            <person name="Zaremba-Niedzwiedzka K."/>
            <person name="Martijn J."/>
            <person name="Lind A.E."/>
            <person name="van Eijk R."/>
            <person name="Schleper C."/>
            <person name="Guy L."/>
            <person name="Ettema T.J."/>
        </authorList>
    </citation>
    <scope>NUCLEOTIDE SEQUENCE</scope>
</reference>